<dbReference type="EMBL" id="KK583239">
    <property type="protein sequence ID" value="KDO24739.1"/>
    <property type="molecule type" value="Genomic_DNA"/>
</dbReference>
<name>A0A067C1V9_SAPPC</name>
<dbReference type="CDD" id="cd00821">
    <property type="entry name" value="PH"/>
    <property type="match status" value="1"/>
</dbReference>
<dbReference type="RefSeq" id="XP_012204619.1">
    <property type="nucleotide sequence ID" value="XM_012349229.1"/>
</dbReference>
<dbReference type="PROSITE" id="PS50003">
    <property type="entry name" value="PH_DOMAIN"/>
    <property type="match status" value="1"/>
</dbReference>
<dbReference type="InterPro" id="IPR011993">
    <property type="entry name" value="PH-like_dom_sf"/>
</dbReference>
<reference evidence="2 3" key="1">
    <citation type="journal article" date="2013" name="PLoS Genet.">
        <title>Distinctive expansion of potential virulence genes in the genome of the oomycete fish pathogen Saprolegnia parasitica.</title>
        <authorList>
            <person name="Jiang R.H."/>
            <person name="de Bruijn I."/>
            <person name="Haas B.J."/>
            <person name="Belmonte R."/>
            <person name="Lobach L."/>
            <person name="Christie J."/>
            <person name="van den Ackerveken G."/>
            <person name="Bottin A."/>
            <person name="Bulone V."/>
            <person name="Diaz-Moreno S.M."/>
            <person name="Dumas B."/>
            <person name="Fan L."/>
            <person name="Gaulin E."/>
            <person name="Govers F."/>
            <person name="Grenville-Briggs L.J."/>
            <person name="Horner N.R."/>
            <person name="Levin J.Z."/>
            <person name="Mammella M."/>
            <person name="Meijer H.J."/>
            <person name="Morris P."/>
            <person name="Nusbaum C."/>
            <person name="Oome S."/>
            <person name="Phillips A.J."/>
            <person name="van Rooyen D."/>
            <person name="Rzeszutek E."/>
            <person name="Saraiva M."/>
            <person name="Secombes C.J."/>
            <person name="Seidl M.F."/>
            <person name="Snel B."/>
            <person name="Stassen J.H."/>
            <person name="Sykes S."/>
            <person name="Tripathy S."/>
            <person name="van den Berg H."/>
            <person name="Vega-Arreguin J.C."/>
            <person name="Wawra S."/>
            <person name="Young S.K."/>
            <person name="Zeng Q."/>
            <person name="Dieguez-Uribeondo J."/>
            <person name="Russ C."/>
            <person name="Tyler B.M."/>
            <person name="van West P."/>
        </authorList>
    </citation>
    <scope>NUCLEOTIDE SEQUENCE [LARGE SCALE GENOMIC DNA]</scope>
    <source>
        <strain evidence="2 3">CBS 223.65</strain>
    </source>
</reference>
<gene>
    <name evidence="2" type="ORF">SPRG_10273</name>
</gene>
<dbReference type="SUPFAM" id="SSF50729">
    <property type="entry name" value="PH domain-like"/>
    <property type="match status" value="1"/>
</dbReference>
<dbReference type="InterPro" id="IPR051707">
    <property type="entry name" value="PI-Interact_SigTrans_Reg"/>
</dbReference>
<sequence length="222" mass="24943">MATPTISDDGCFSVGSSSVPMMSFWSPRSSASSDIDYVDDAQASTPTDSTIDDVVPTSDAVLHHGWLFKRGQGGFFHRASWKARFCVVTSASLRYYSRENETKKGELDLTGCTHKSVEVLPRKALRSSHPTLWRFAVHTPKRRMVFSASSETEMNDWIRSIHMALALQKNNFQVVQQVQMADRRTAPIMYISQRDGLRPTCASARGYSSMGRPPRRDPEVEF</sequence>
<dbReference type="KEGG" id="spar:SPRG_10273"/>
<dbReference type="VEuPathDB" id="FungiDB:SPRG_10273"/>
<dbReference type="Pfam" id="PF00169">
    <property type="entry name" value="PH"/>
    <property type="match status" value="1"/>
</dbReference>
<proteinExistence type="predicted"/>
<dbReference type="OMA" id="ETEMNDW"/>
<dbReference type="OrthoDB" id="185175at2759"/>
<evidence type="ECO:0000313" key="2">
    <source>
        <dbReference type="EMBL" id="KDO24739.1"/>
    </source>
</evidence>
<dbReference type="AlphaFoldDB" id="A0A067C1V9"/>
<dbReference type="InterPro" id="IPR001849">
    <property type="entry name" value="PH_domain"/>
</dbReference>
<dbReference type="Proteomes" id="UP000030745">
    <property type="component" value="Unassembled WGS sequence"/>
</dbReference>
<dbReference type="GeneID" id="24132392"/>
<evidence type="ECO:0000259" key="1">
    <source>
        <dbReference type="PROSITE" id="PS50003"/>
    </source>
</evidence>
<dbReference type="Gene3D" id="2.30.29.30">
    <property type="entry name" value="Pleckstrin-homology domain (PH domain)/Phosphotyrosine-binding domain (PTB)"/>
    <property type="match status" value="1"/>
</dbReference>
<protein>
    <recommendedName>
        <fullName evidence="1">PH domain-containing protein</fullName>
    </recommendedName>
</protein>
<dbReference type="SMART" id="SM00233">
    <property type="entry name" value="PH"/>
    <property type="match status" value="1"/>
</dbReference>
<dbReference type="PANTHER" id="PTHR14336">
    <property type="entry name" value="TANDEM PH DOMAIN CONTAINING PROTEIN"/>
    <property type="match status" value="1"/>
</dbReference>
<keyword evidence="3" id="KW-1185">Reference proteome</keyword>
<organism evidence="2 3">
    <name type="scientific">Saprolegnia parasitica (strain CBS 223.65)</name>
    <dbReference type="NCBI Taxonomy" id="695850"/>
    <lineage>
        <taxon>Eukaryota</taxon>
        <taxon>Sar</taxon>
        <taxon>Stramenopiles</taxon>
        <taxon>Oomycota</taxon>
        <taxon>Saprolegniomycetes</taxon>
        <taxon>Saprolegniales</taxon>
        <taxon>Saprolegniaceae</taxon>
        <taxon>Saprolegnia</taxon>
    </lineage>
</organism>
<evidence type="ECO:0000313" key="3">
    <source>
        <dbReference type="Proteomes" id="UP000030745"/>
    </source>
</evidence>
<feature type="domain" description="PH" evidence="1">
    <location>
        <begin position="60"/>
        <end position="166"/>
    </location>
</feature>
<dbReference type="PANTHER" id="PTHR14336:SF8">
    <property type="entry name" value="PROTEIN OPY1"/>
    <property type="match status" value="1"/>
</dbReference>
<accession>A0A067C1V9</accession>